<name>A0AAE3VVH4_9ACTN</name>
<dbReference type="Proteomes" id="UP001240236">
    <property type="component" value="Unassembled WGS sequence"/>
</dbReference>
<evidence type="ECO:0000313" key="2">
    <source>
        <dbReference type="EMBL" id="MDQ0365008.1"/>
    </source>
</evidence>
<reference evidence="2 3" key="1">
    <citation type="submission" date="2023-07" db="EMBL/GenBank/DDBJ databases">
        <title>Sequencing the genomes of 1000 actinobacteria strains.</title>
        <authorList>
            <person name="Klenk H.-P."/>
        </authorList>
    </citation>
    <scope>NUCLEOTIDE SEQUENCE [LARGE SCALE GENOMIC DNA]</scope>
    <source>
        <strain evidence="2 3">DSM 44709</strain>
    </source>
</reference>
<evidence type="ECO:0000256" key="1">
    <source>
        <dbReference type="SAM" id="MobiDB-lite"/>
    </source>
</evidence>
<dbReference type="EMBL" id="JAUSUZ010000001">
    <property type="protein sequence ID" value="MDQ0365008.1"/>
    <property type="molecule type" value="Genomic_DNA"/>
</dbReference>
<organism evidence="2 3">
    <name type="scientific">Catenuloplanes indicus</name>
    <dbReference type="NCBI Taxonomy" id="137267"/>
    <lineage>
        <taxon>Bacteria</taxon>
        <taxon>Bacillati</taxon>
        <taxon>Actinomycetota</taxon>
        <taxon>Actinomycetes</taxon>
        <taxon>Micromonosporales</taxon>
        <taxon>Micromonosporaceae</taxon>
        <taxon>Catenuloplanes</taxon>
    </lineage>
</organism>
<gene>
    <name evidence="2" type="ORF">J2S42_001677</name>
</gene>
<protein>
    <submittedName>
        <fullName evidence="2">Uncharacterized protein</fullName>
    </submittedName>
</protein>
<feature type="region of interest" description="Disordered" evidence="1">
    <location>
        <begin position="1392"/>
        <end position="1411"/>
    </location>
</feature>
<feature type="region of interest" description="Disordered" evidence="1">
    <location>
        <begin position="1276"/>
        <end position="1296"/>
    </location>
</feature>
<comment type="caution">
    <text evidence="2">The sequence shown here is derived from an EMBL/GenBank/DDBJ whole genome shotgun (WGS) entry which is preliminary data.</text>
</comment>
<sequence>MSDPVDHAALTGAMQSPRVTGSIMVYVQATIGIGALDRVRRALEEIPAPIRDRFMLGTLPGERVDPAAWMDLADALDLPAHATFGPGLTPSARLVPLGVTGLETQTDPATVRVLPRVQAAARETLRTVLDGGEPSWTRLEELTAGAAAIRDGLRIPLRLRGDGQRGRSGAAYALAAGIALYGPPPGADPAALLRGVRPIGADDVLRAWGGPAVATEPGALVSALVAAPGSGALVTTDLAGGGRPGLGWLVSRPDGLAWIDLELDGDASIRAMTAPDAVSLLGALPGGRPAVLRVDATGQPATGLPGPAPAAHVVARDVTPAGTPARAALSEGQIHELFGRVVESGEHAAAVHGDRTLAECLALIQDLVGRLHQDGVRVLHMREEPGVGRAAESWLGDRQDWQRFGGWDELTGRLTDEPGLGPGSLAVVLTERTNAAAGHVYAAYHTSDRGVLWINLTSAGTAPRVGAPAELPAESAAYTRAIMIDPTGVVSAGTRAAAPESQSTARSVIDAPISRGYRGGGIEAERTMPLELPAREEDEDGDIILAHTADHSIDLLIEKKWLYERDGAYHLTAKSSDEESEQTAVVEVRAGVLGILPGEENRIQDTDGFWDRLIALEERFEQVDTEPGTPDTRLQLLLSGLGFGFTPLAAGATIGAPPVGDAGGNHGHMSFGVAPAIIKPVLKTVTDGTWRDDSITHESFFGPVPYRTKAGQAEGATFGAEMAGRLDEFFASHGLAGTAYVSEALEGVLTLVYSHTSGYLDSWVPSDTVEKAHIATLSRQDHRLYWADLPWWEAFALALHATEVRDGIGRSYLRNNPAFLGRMRQVGKLKPDRAGITAENWSGYRTGTAPTADEYVRASVTGRTLDPRDVFGPITLFSELDTNGGRLRHGLAILEVRSFGARRVTMRELRDYFRTIADVIRTEYARIADQPPLHTVRLRVTDPGVDNPTAAMFRAVALAQDGDLDGSARQTAIANAGLSDTDREQWTSMLTRRAPMEQDEAFGGQMRKIAYEIAPPDARAWFDAVTDDRWATADDSGSAPGTTSPWYDVGLALIEEQQYEAAGALFRALETSARVTAAAEHALALIQANTMTARLEALRDLLSTAGPDGFGAAQAVLRAVDVPADQRRMVEALGAMLRDDLDGAFEIVDSLFARLSQESRGHWARSAHDLTGSGPLPDRLVELAVEAWASVTDPTTAYFAQLGLASFVEAGGPKIRRLVDDRISALFDKAQTPIDVRRKAMAWALGDLGITPEIYQLLDAENATDRQQILRHMLDRSPESDSDSDSDAPRQPADPGPVIEARAVADLQSLLALVDDAEPLDIVLRDTLGAVAAVASGDESGVPSTLRDVLAGNHNHVEHVGWLLEGMRSRNLAPDVRDAVEQVDAIVASSSENPAAPAVGTAHRPGPSSQWDHHQTYLARVEFQNPPGIPSALRGLETSHRLDQLRKHARAAEPRVNATLARFPNSDEAARWRAAVAGLKTATADSGQVRDLVAALDHAASGLLRLDPGAIGALAPLWTGRLTAARETPALRTIGTWPFGDLNALTAGLGRPVLTVNLSGSATHTMDELESALREHRLWGETPIVFATLGTTVTGARFTALHRRFRPIVVQQAMTDDVEMVWRLFQQDGKLATQTGLISAELLREAVALPVVTWGRFVPPVLAGLLTAGDGVERFHRENEQKLTDPGVRDVLRALVDTEPDGARLAGLQVALGMPAAPTDHPVPSTTSVLDIEPPWTGGPVPAAFAHDFLAQSGGRAERYRMDGLLFEIVMAGRMSQADALTLLRATAATKADLAVIQVFESVFDVLNLSDERAAADPHTDPELLRILGKTSAVSSTARPAGTPPPDCVDRTDRTSFVGRLDALRDRLRAEGRFAHADLIETLNYIVANC</sequence>
<accession>A0AAE3VVH4</accession>
<keyword evidence="3" id="KW-1185">Reference proteome</keyword>
<evidence type="ECO:0000313" key="3">
    <source>
        <dbReference type="Proteomes" id="UP001240236"/>
    </source>
</evidence>
<proteinExistence type="predicted"/>
<dbReference type="RefSeq" id="WP_307237062.1">
    <property type="nucleotide sequence ID" value="NZ_JAUSUZ010000001.1"/>
</dbReference>